<dbReference type="SUPFAM" id="SSF53597">
    <property type="entry name" value="Dihydrofolate reductase-like"/>
    <property type="match status" value="1"/>
</dbReference>
<gene>
    <name evidence="2" type="ORF">GGR00_001123</name>
</gene>
<comment type="caution">
    <text evidence="2">The sequence shown here is derived from an EMBL/GenBank/DDBJ whole genome shotgun (WGS) entry which is preliminary data.</text>
</comment>
<dbReference type="InterPro" id="IPR002734">
    <property type="entry name" value="RibDG_C"/>
</dbReference>
<dbReference type="GO" id="GO:0009231">
    <property type="term" value="P:riboflavin biosynthetic process"/>
    <property type="evidence" value="ECO:0007669"/>
    <property type="project" value="InterPro"/>
</dbReference>
<dbReference type="PANTHER" id="PTHR38011">
    <property type="entry name" value="DIHYDROFOLATE REDUCTASE FAMILY PROTEIN (AFU_ORTHOLOGUE AFUA_8G06820)"/>
    <property type="match status" value="1"/>
</dbReference>
<dbReference type="Proteomes" id="UP000536262">
    <property type="component" value="Unassembled WGS sequence"/>
</dbReference>
<dbReference type="Gene3D" id="3.40.430.10">
    <property type="entry name" value="Dihydrofolate Reductase, subunit A"/>
    <property type="match status" value="1"/>
</dbReference>
<dbReference type="GO" id="GO:0008703">
    <property type="term" value="F:5-amino-6-(5-phosphoribosylamino)uracil reductase activity"/>
    <property type="evidence" value="ECO:0007669"/>
    <property type="project" value="InterPro"/>
</dbReference>
<dbReference type="InterPro" id="IPR024072">
    <property type="entry name" value="DHFR-like_dom_sf"/>
</dbReference>
<dbReference type="EMBL" id="JACHOU010000002">
    <property type="protein sequence ID" value="MBB6353355.1"/>
    <property type="molecule type" value="Genomic_DNA"/>
</dbReference>
<dbReference type="Pfam" id="PF01872">
    <property type="entry name" value="RibD_C"/>
    <property type="match status" value="1"/>
</dbReference>
<evidence type="ECO:0000313" key="3">
    <source>
        <dbReference type="Proteomes" id="UP000536262"/>
    </source>
</evidence>
<evidence type="ECO:0000313" key="2">
    <source>
        <dbReference type="EMBL" id="MBB6353355.1"/>
    </source>
</evidence>
<sequence length="184" mass="20312">MRRIVAWNVMTLDGYFEGKSPWDLSFHNVVWGEELEAFSLAQGEELGTLLFGRKTYEGMASYWTQETGAIADMMNNSEKAVASRTLAQVTWNNSRLLEGDLVAAVERLKREPGKDIFVFGSADLLDTLLANGLVDEYRLCIAPVLLGAGNPLFKPGRELAMKLTQTTPLKNGGVILRYLPQAAA</sequence>
<dbReference type="AlphaFoldDB" id="A0A7X0KJS1"/>
<accession>A0A7X0KJS1</accession>
<dbReference type="RefSeq" id="WP_184698399.1">
    <property type="nucleotide sequence ID" value="NZ_BAABEG010000001.1"/>
</dbReference>
<evidence type="ECO:0000259" key="1">
    <source>
        <dbReference type="Pfam" id="PF01872"/>
    </source>
</evidence>
<dbReference type="PANTHER" id="PTHR38011:SF11">
    <property type="entry name" value="2,5-DIAMINO-6-RIBOSYLAMINO-4(3H)-PYRIMIDINONE 5'-PHOSPHATE REDUCTASE"/>
    <property type="match status" value="1"/>
</dbReference>
<name>A0A7X0KJS1_9HYPH</name>
<organism evidence="2 3">
    <name type="scientific">Aminobacter aganoensis</name>
    <dbReference type="NCBI Taxonomy" id="83264"/>
    <lineage>
        <taxon>Bacteria</taxon>
        <taxon>Pseudomonadati</taxon>
        <taxon>Pseudomonadota</taxon>
        <taxon>Alphaproteobacteria</taxon>
        <taxon>Hyphomicrobiales</taxon>
        <taxon>Phyllobacteriaceae</taxon>
        <taxon>Aminobacter</taxon>
    </lineage>
</organism>
<protein>
    <submittedName>
        <fullName evidence="2">Dihydrofolate reductase</fullName>
    </submittedName>
</protein>
<reference evidence="2 3" key="1">
    <citation type="submission" date="2020-08" db="EMBL/GenBank/DDBJ databases">
        <title>Genomic Encyclopedia of Type Strains, Phase IV (KMG-IV): sequencing the most valuable type-strain genomes for metagenomic binning, comparative biology and taxonomic classification.</title>
        <authorList>
            <person name="Goeker M."/>
        </authorList>
    </citation>
    <scope>NUCLEOTIDE SEQUENCE [LARGE SCALE GENOMIC DNA]</scope>
    <source>
        <strain evidence="2 3">DSM 7051</strain>
    </source>
</reference>
<proteinExistence type="predicted"/>
<keyword evidence="3" id="KW-1185">Reference proteome</keyword>
<feature type="domain" description="Bacterial bifunctional deaminase-reductase C-terminal" evidence="1">
    <location>
        <begin position="6"/>
        <end position="172"/>
    </location>
</feature>
<dbReference type="InterPro" id="IPR050765">
    <property type="entry name" value="Riboflavin_Biosynth_HTPR"/>
</dbReference>